<sequence>MFQHGRRRQPTLCAEHVELGQIGGCADQAHILSVHIQGMLPGKGRCTIPKGRVRLSLARRAEARELHIHMRMALGKARETRQEPPVAEDWQRVKPQDMIVTRQPGDLQCGILHGLDGQPRLPHVDLPRRAQPQAGRIPQEKGRADPLLQLCQLLAHSALGQVHHIGRRNGRAAFGKRQQNLE</sequence>
<reference evidence="1" key="1">
    <citation type="journal article" date="2015" name="Proc. Natl. Acad. Sci. U.S.A.">
        <title>Bacterial clade with the ribosomal RNA operon on a small plasmid rather than the chromosome.</title>
        <authorList>
            <person name="Anda M."/>
            <person name="Ohtsubo Y."/>
            <person name="Okubo T."/>
            <person name="Sugawara M."/>
            <person name="Nagata Y."/>
            <person name="Tsuda M."/>
            <person name="Minamisawa K."/>
            <person name="Mitsui H."/>
        </authorList>
    </citation>
    <scope>NUCLEOTIDE SEQUENCE</scope>
    <source>
        <strain evidence="1">JCM 14755</strain>
    </source>
</reference>
<protein>
    <submittedName>
        <fullName evidence="1">E3 ubiquitin-protein ligase TRIM36</fullName>
    </submittedName>
</protein>
<proteinExistence type="predicted"/>
<dbReference type="AlphaFoldDB" id="A0A0P0Z3E4"/>
<evidence type="ECO:0000313" key="1">
    <source>
        <dbReference type="EMBL" id="BAT28494.1"/>
    </source>
</evidence>
<dbReference type="EMBL" id="LC066377">
    <property type="protein sequence ID" value="BAT28494.1"/>
    <property type="molecule type" value="Genomic_DNA"/>
</dbReference>
<organism evidence="1">
    <name type="scientific">Aureimonas frigidaquae</name>
    <dbReference type="NCBI Taxonomy" id="424757"/>
    <lineage>
        <taxon>Bacteria</taxon>
        <taxon>Pseudomonadati</taxon>
        <taxon>Pseudomonadota</taxon>
        <taxon>Alphaproteobacteria</taxon>
        <taxon>Hyphomicrobiales</taxon>
        <taxon>Aurantimonadaceae</taxon>
        <taxon>Aureimonas</taxon>
    </lineage>
</organism>
<name>A0A0P0Z3E4_9HYPH</name>
<accession>A0A0P0Z3E4</accession>